<keyword evidence="4 7" id="KW-0653">Protein transport</keyword>
<gene>
    <name evidence="11" type="ORF">M427DRAFT_109527</name>
</gene>
<comment type="function">
    <text evidence="7">E1-like activating enzyme involved in the 2 ubiquitin-like systems required for cytoplasm to vacuole transport (Cvt) and autophagy. Activates ATG12 for its conjugation with ATG5 and ATG8 for its conjugation with phosphatidylethanolamine. Both systems are needed for the ATG8 association to Cvt vesicles and autophagosomes membranes. Autophagy is essential for maintenance of amino acid levels and protein synthesis under nitrogen starvation. Required for selective autophagic degradation of the nucleus (nucleophagy) as well as for mitophagy which contributes to regulate mitochondrial quantity and quality by eliminating the mitochondria to a basal level to fulfill cellular energy requirements and preventing excess ROS production.</text>
</comment>
<comment type="subcellular location">
    <subcellularLocation>
        <location evidence="7">Cytoplasm</location>
    </subcellularLocation>
    <subcellularLocation>
        <location evidence="7">Preautophagosomal structure</location>
    </subcellularLocation>
</comment>
<dbReference type="GO" id="GO:0015031">
    <property type="term" value="P:protein transport"/>
    <property type="evidence" value="ECO:0007669"/>
    <property type="project" value="UniProtKB-UniRule"/>
</dbReference>
<dbReference type="OMA" id="RQIWDAI"/>
<dbReference type="FunFam" id="3.40.140.70:FF:000001">
    <property type="entry name" value="Ubiquitin-like modifier-activating enzyme atg7"/>
    <property type="match status" value="1"/>
</dbReference>
<dbReference type="Gene3D" id="3.40.50.720">
    <property type="entry name" value="NAD(P)-binding Rossmann-like Domain"/>
    <property type="match status" value="1"/>
</dbReference>
<keyword evidence="3 7" id="KW-0813">Transport</keyword>
<dbReference type="GO" id="GO:0005829">
    <property type="term" value="C:cytosol"/>
    <property type="evidence" value="ECO:0007669"/>
    <property type="project" value="EnsemblFungi"/>
</dbReference>
<dbReference type="PANTHER" id="PTHR10953:SF3">
    <property type="entry name" value="UBIQUITIN-LIKE MODIFIER-ACTIVATING ENZYME ATG7"/>
    <property type="match status" value="1"/>
</dbReference>
<dbReference type="GO" id="GO:0000045">
    <property type="term" value="P:autophagosome assembly"/>
    <property type="evidence" value="ECO:0007669"/>
    <property type="project" value="TreeGrafter"/>
</dbReference>
<keyword evidence="7" id="KW-0833">Ubl conjugation pathway</keyword>
<dbReference type="Gene3D" id="3.40.140.70">
    <property type="entry name" value="Ubiquitin-like modifier-activating enzyme ATG7 N-terminal domain"/>
    <property type="match status" value="1"/>
</dbReference>
<evidence type="ECO:0000256" key="7">
    <source>
        <dbReference type="RuleBase" id="RU366022"/>
    </source>
</evidence>
<evidence type="ECO:0000256" key="3">
    <source>
        <dbReference type="ARBA" id="ARBA00022448"/>
    </source>
</evidence>
<comment type="subunit">
    <text evidence="7">Homodimer.</text>
</comment>
<dbReference type="EMBL" id="KQ965742">
    <property type="protein sequence ID" value="KXS18308.1"/>
    <property type="molecule type" value="Genomic_DNA"/>
</dbReference>
<name>A0A139ANK5_GONPJ</name>
<evidence type="ECO:0000256" key="1">
    <source>
        <dbReference type="ARBA" id="ARBA00010931"/>
    </source>
</evidence>
<dbReference type="GO" id="GO:0042802">
    <property type="term" value="F:identical protein binding"/>
    <property type="evidence" value="ECO:0007669"/>
    <property type="project" value="EnsemblFungi"/>
</dbReference>
<dbReference type="InterPro" id="IPR042523">
    <property type="entry name" value="Atg7_N_2"/>
</dbReference>
<dbReference type="Pfam" id="PF16420">
    <property type="entry name" value="ATG7_N"/>
    <property type="match status" value="1"/>
</dbReference>
<dbReference type="Proteomes" id="UP000070544">
    <property type="component" value="Unassembled WGS sequence"/>
</dbReference>
<dbReference type="GO" id="GO:0019779">
    <property type="term" value="F:Atg8 activating enzyme activity"/>
    <property type="evidence" value="ECO:0007669"/>
    <property type="project" value="EnsemblFungi"/>
</dbReference>
<keyword evidence="7" id="KW-0963">Cytoplasm</keyword>
<dbReference type="InterPro" id="IPR032197">
    <property type="entry name" value="Atg7_N"/>
</dbReference>
<protein>
    <recommendedName>
        <fullName evidence="2 7">Ubiquitin-like modifier-activating enzyme ATG7</fullName>
    </recommendedName>
    <alternativeName>
        <fullName evidence="7">Autophagy-related protein 7</fullName>
    </alternativeName>
</protein>
<comment type="similarity">
    <text evidence="1 7">Belongs to the ATG7 family.</text>
</comment>
<feature type="region of interest" description="Disordered" evidence="8">
    <location>
        <begin position="520"/>
        <end position="540"/>
    </location>
</feature>
<evidence type="ECO:0000313" key="11">
    <source>
        <dbReference type="EMBL" id="KXS18308.1"/>
    </source>
</evidence>
<feature type="active site" description="Glycyl thioester intermediate" evidence="6">
    <location>
        <position position="575"/>
    </location>
</feature>
<dbReference type="InterPro" id="IPR045886">
    <property type="entry name" value="ThiF/MoeB/HesA"/>
</dbReference>
<dbReference type="InterPro" id="IPR000594">
    <property type="entry name" value="ThiF_NAD_FAD-bd"/>
</dbReference>
<evidence type="ECO:0000256" key="6">
    <source>
        <dbReference type="PIRSR" id="PIRSR606285-1"/>
    </source>
</evidence>
<dbReference type="GO" id="GO:0032446">
    <property type="term" value="P:protein modification by small protein conjugation"/>
    <property type="evidence" value="ECO:0007669"/>
    <property type="project" value="EnsemblFungi"/>
</dbReference>
<dbReference type="SUPFAM" id="SSF69572">
    <property type="entry name" value="Activating enzymes of the ubiquitin-like proteins"/>
    <property type="match status" value="1"/>
</dbReference>
<dbReference type="NCBIfam" id="TIGR01381">
    <property type="entry name" value="E1_like_apg7"/>
    <property type="match status" value="1"/>
</dbReference>
<organism evidence="11 12">
    <name type="scientific">Gonapodya prolifera (strain JEL478)</name>
    <name type="common">Monoblepharis prolifera</name>
    <dbReference type="NCBI Taxonomy" id="1344416"/>
    <lineage>
        <taxon>Eukaryota</taxon>
        <taxon>Fungi</taxon>
        <taxon>Fungi incertae sedis</taxon>
        <taxon>Chytridiomycota</taxon>
        <taxon>Chytridiomycota incertae sedis</taxon>
        <taxon>Monoblepharidomycetes</taxon>
        <taxon>Monoblepharidales</taxon>
        <taxon>Gonapodyaceae</taxon>
        <taxon>Gonapodya</taxon>
    </lineage>
</organism>
<dbReference type="InterPro" id="IPR042522">
    <property type="entry name" value="Atg7_N_1"/>
</dbReference>
<dbReference type="GO" id="GO:0097632">
    <property type="term" value="C:extrinsic component of phagophore assembly site membrane"/>
    <property type="evidence" value="ECO:0007669"/>
    <property type="project" value="EnsemblFungi"/>
</dbReference>
<feature type="domain" description="Ubiquitin-like modifier-activating enzyme Atg7 N-terminal" evidence="10">
    <location>
        <begin position="4"/>
        <end position="337"/>
    </location>
</feature>
<dbReference type="GO" id="GO:0006995">
    <property type="term" value="P:cellular response to nitrogen starvation"/>
    <property type="evidence" value="ECO:0007669"/>
    <property type="project" value="TreeGrafter"/>
</dbReference>
<evidence type="ECO:0000259" key="10">
    <source>
        <dbReference type="Pfam" id="PF16420"/>
    </source>
</evidence>
<dbReference type="InterPro" id="IPR035985">
    <property type="entry name" value="Ubiquitin-activating_enz"/>
</dbReference>
<accession>A0A139ANK5</accession>
<dbReference type="Gene3D" id="3.40.140.100">
    <property type="entry name" value="Ubiquitin-like modifier-activating enzyme ATG7 C-terminal domain"/>
    <property type="match status" value="1"/>
</dbReference>
<keyword evidence="5 7" id="KW-0072">Autophagy</keyword>
<dbReference type="OrthoDB" id="338614at2759"/>
<feature type="domain" description="THIF-type NAD/FAD binding fold" evidence="9">
    <location>
        <begin position="353"/>
        <end position="600"/>
    </location>
</feature>
<sequence length="715" mass="76490">MSPLQFSQFTCAVSTSFWHRLRDLKLDAFRLDDQKRQIWASYSLPSHDATNSPPIFSLGYEAFTDLAVPPAPLDVAHLAIPSAADGFPSSAIPVPGTIINTNTLDEFKSLDKRQALADAAQLVWDDIQSGAALACPDLLSRFLLVTFADLKKFKFYYWFAFPSFSIAPTPAPSATPPEASAGNPWTVTLHAPPRALGDDWSASDISSLVSAVKQHTLPPSSSTPVFFISRHADTIQFIPLSSASSYLASTTSPLLLFIDPSSLPTNPAWPLRNILALLRLSFSLSRIDVLAFRGLTSSLILPVTMSGLPSLSTPPTGWVPNAKGQLLPRLVDLSSAMDPRLLSASAVALNLKLMKWRVVPELDLERVAKLKCLLVGSGTLGCYVARALAAWDVRHITFLDNGTVAHSNPVRQPLFSFDDALNARPKAQAAADGLKAVVPGVTATSISLNVPMPGHPAGPTSRDDFTKLAELVASHDAIFCLTDSRESRWLPTLLGAAGGKLVINAALGFDTYVVMRHGPRTAPSSSSGAAPSATARPAPALSPDVVDAQDLGCYFCGDVVAPGDSLANRTLDQMCTVTRPGIAQIAAAMAAELMVSVVSHHLGSSAPAPSQNLAPSAPIPARTSTPLGCVPHQMRGFLTHWQNLVLVGRRFDGCVACSDEVHRLYATDGYAFIERVLNDPSYLERVSGLQAMKDKLESLDMEPEDDDGFEALDDE</sequence>
<dbReference type="FunFam" id="3.40.50.720:FF:000243">
    <property type="entry name" value="Ubiquitin-like modifier-activating enzyme ATG7"/>
    <property type="match status" value="1"/>
</dbReference>
<dbReference type="PANTHER" id="PTHR10953">
    <property type="entry name" value="UBIQUITIN-ACTIVATING ENZYME E1"/>
    <property type="match status" value="1"/>
</dbReference>
<evidence type="ECO:0000259" key="9">
    <source>
        <dbReference type="Pfam" id="PF00899"/>
    </source>
</evidence>
<dbReference type="GO" id="GO:0019778">
    <property type="term" value="F:Atg12 activating enzyme activity"/>
    <property type="evidence" value="ECO:0007669"/>
    <property type="project" value="EnsemblFungi"/>
</dbReference>
<dbReference type="InterPro" id="IPR006285">
    <property type="entry name" value="Atg7"/>
</dbReference>
<proteinExistence type="inferred from homology"/>
<evidence type="ECO:0000313" key="12">
    <source>
        <dbReference type="Proteomes" id="UP000070544"/>
    </source>
</evidence>
<dbReference type="Pfam" id="PF00899">
    <property type="entry name" value="ThiF"/>
    <property type="match status" value="1"/>
</dbReference>
<reference evidence="11 12" key="1">
    <citation type="journal article" date="2015" name="Genome Biol. Evol.">
        <title>Phylogenomic analyses indicate that early fungi evolved digesting cell walls of algal ancestors of land plants.</title>
        <authorList>
            <person name="Chang Y."/>
            <person name="Wang S."/>
            <person name="Sekimoto S."/>
            <person name="Aerts A.L."/>
            <person name="Choi C."/>
            <person name="Clum A."/>
            <person name="LaButti K.M."/>
            <person name="Lindquist E.A."/>
            <person name="Yee Ngan C."/>
            <person name="Ohm R.A."/>
            <person name="Salamov A.A."/>
            <person name="Grigoriev I.V."/>
            <person name="Spatafora J.W."/>
            <person name="Berbee M.L."/>
        </authorList>
    </citation>
    <scope>NUCLEOTIDE SEQUENCE [LARGE SCALE GENOMIC DNA]</scope>
    <source>
        <strain evidence="11 12">JEL478</strain>
    </source>
</reference>
<evidence type="ECO:0000256" key="8">
    <source>
        <dbReference type="SAM" id="MobiDB-lite"/>
    </source>
</evidence>
<dbReference type="STRING" id="1344416.A0A139ANK5"/>
<dbReference type="AlphaFoldDB" id="A0A139ANK5"/>
<feature type="region of interest" description="Disordered" evidence="8">
    <location>
        <begin position="696"/>
        <end position="715"/>
    </location>
</feature>
<evidence type="ECO:0000256" key="4">
    <source>
        <dbReference type="ARBA" id="ARBA00022927"/>
    </source>
</evidence>
<evidence type="ECO:0000256" key="2">
    <source>
        <dbReference type="ARBA" id="ARBA00017647"/>
    </source>
</evidence>
<evidence type="ECO:0000256" key="5">
    <source>
        <dbReference type="ARBA" id="ARBA00023006"/>
    </source>
</evidence>
<feature type="compositionally biased region" description="Acidic residues" evidence="8">
    <location>
        <begin position="699"/>
        <end position="715"/>
    </location>
</feature>
<dbReference type="GO" id="GO:0000422">
    <property type="term" value="P:autophagy of mitochondrion"/>
    <property type="evidence" value="ECO:0007669"/>
    <property type="project" value="EnsemblFungi"/>
</dbReference>
<dbReference type="GO" id="GO:0034727">
    <property type="term" value="P:piecemeal microautophagy of the nucleus"/>
    <property type="evidence" value="ECO:0007669"/>
    <property type="project" value="EnsemblFungi"/>
</dbReference>
<keyword evidence="12" id="KW-1185">Reference proteome</keyword>